<keyword evidence="9" id="KW-0808">Transferase</keyword>
<evidence type="ECO:0000313" key="14">
    <source>
        <dbReference type="Proteomes" id="UP000774617"/>
    </source>
</evidence>
<proteinExistence type="inferred from homology"/>
<evidence type="ECO:0000256" key="8">
    <source>
        <dbReference type="ARBA" id="ARBA00023288"/>
    </source>
</evidence>
<keyword evidence="11" id="KW-1133">Transmembrane helix</keyword>
<dbReference type="SMART" id="SM00768">
    <property type="entry name" value="X8"/>
    <property type="match status" value="1"/>
</dbReference>
<dbReference type="EMBL" id="JAGTJR010000005">
    <property type="protein sequence ID" value="KAH7060374.1"/>
    <property type="molecule type" value="Genomic_DNA"/>
</dbReference>
<dbReference type="Gene3D" id="3.20.20.80">
    <property type="entry name" value="Glycosidases"/>
    <property type="match status" value="1"/>
</dbReference>
<keyword evidence="5 9" id="KW-0472">Membrane</keyword>
<accession>A0ABQ8GL22</accession>
<protein>
    <recommendedName>
        <fullName evidence="9">1,3-beta-glucanosyltransferase</fullName>
        <ecNumber evidence="9">2.4.1.-</ecNumber>
    </recommendedName>
</protein>
<keyword evidence="11" id="KW-0812">Transmembrane</keyword>
<evidence type="ECO:0000256" key="2">
    <source>
        <dbReference type="ARBA" id="ARBA00007528"/>
    </source>
</evidence>
<evidence type="ECO:0000256" key="11">
    <source>
        <dbReference type="SAM" id="Phobius"/>
    </source>
</evidence>
<keyword evidence="8 9" id="KW-0449">Lipoprotein</keyword>
<dbReference type="PANTHER" id="PTHR31468">
    <property type="entry name" value="1,3-BETA-GLUCANOSYLTRANSFERASE GAS1"/>
    <property type="match status" value="1"/>
</dbReference>
<dbReference type="Pfam" id="PF07983">
    <property type="entry name" value="X8"/>
    <property type="match status" value="1"/>
</dbReference>
<keyword evidence="4 9" id="KW-0732">Signal</keyword>
<dbReference type="InterPro" id="IPR004886">
    <property type="entry name" value="Glucanosyltransferase"/>
</dbReference>
<dbReference type="InterPro" id="IPR012946">
    <property type="entry name" value="X8"/>
</dbReference>
<gene>
    <name evidence="13" type="ORF">B0J12DRAFT_648615</name>
</gene>
<dbReference type="SUPFAM" id="SSF51445">
    <property type="entry name" value="(Trans)glycosidases"/>
    <property type="match status" value="1"/>
</dbReference>
<feature type="transmembrane region" description="Helical" evidence="11">
    <location>
        <begin position="517"/>
        <end position="538"/>
    </location>
</feature>
<sequence>MKGLLFCTPVALLVAFMALFVSVLGGSEPIIVKGSYFFYENGTQFSVRGLHYSTMSTGAATGDVAYDMLQDGTTCARDIPYFQELGINLIRVYGIDPTVDHSDCMQQLQDAGIYVLVGLSNTDTVDYLSVDRNPRWDVDFYTSFTDRVDEMSKYINVLGFIILQGLNDTTIDLLPQAKAAVRDIKAYIREKCYRKIPIGYVHGYDHYLFADVADYLSCGDGNQTVDFLGFFAPAFFMFYNITGEQGFQNASSDLDHLNIPIIIYELGSVPISSTYPEVRALYDSKDSVIWSGGILYQYIAQVWAYGLVNVNGLLVQALDAFSSARSALAAYTPTLTDAKDYTPTATTTPVCPTPAESWSLTTSLPPTPHRRLCDCMAESLSCVAGPELTDVETYKAYVNLTGSICSADADLCAGVASNGITGEYGIFSNCNKTHIISWIYNQYYISQNKDSAACDFNGTAIIHTPGSLGSDCLVLLAQAGRAGTGSITTTPPAPTGTAVVASTADDYSNGSDSNTKVGIGVGVSLGVVALLICTLLVLREIKQKREQASRQPNEHEGRGYQKPELDAIETRREELADTATSLPIQMSATEPVELGDGSEMRCVNEMPNTQVPVEMPDTQFSVLLESVTIKDGPIADT</sequence>
<keyword evidence="6" id="KW-1015">Disulfide bond</keyword>
<feature type="domain" description="X8" evidence="12">
    <location>
        <begin position="380"/>
        <end position="474"/>
    </location>
</feature>
<evidence type="ECO:0000256" key="4">
    <source>
        <dbReference type="ARBA" id="ARBA00022729"/>
    </source>
</evidence>
<dbReference type="PANTHER" id="PTHR31468:SF2">
    <property type="entry name" value="1,3-BETA-GLUCANOSYLTRANSFERASE GAS1"/>
    <property type="match status" value="1"/>
</dbReference>
<comment type="caution">
    <text evidence="13">The sequence shown here is derived from an EMBL/GenBank/DDBJ whole genome shotgun (WGS) entry which is preliminary data.</text>
</comment>
<feature type="signal peptide" evidence="9">
    <location>
        <begin position="1"/>
        <end position="25"/>
    </location>
</feature>
<keyword evidence="14" id="KW-1185">Reference proteome</keyword>
<evidence type="ECO:0000256" key="1">
    <source>
        <dbReference type="ARBA" id="ARBA00004609"/>
    </source>
</evidence>
<evidence type="ECO:0000256" key="3">
    <source>
        <dbReference type="ARBA" id="ARBA00022622"/>
    </source>
</evidence>
<keyword evidence="7" id="KW-0325">Glycoprotein</keyword>
<evidence type="ECO:0000256" key="9">
    <source>
        <dbReference type="RuleBase" id="RU361209"/>
    </source>
</evidence>
<feature type="region of interest" description="Disordered" evidence="10">
    <location>
        <begin position="544"/>
        <end position="565"/>
    </location>
</feature>
<evidence type="ECO:0000259" key="12">
    <source>
        <dbReference type="SMART" id="SM00768"/>
    </source>
</evidence>
<name>A0ABQ8GL22_9PEZI</name>
<evidence type="ECO:0000256" key="5">
    <source>
        <dbReference type="ARBA" id="ARBA00023136"/>
    </source>
</evidence>
<comment type="similarity">
    <text evidence="2 9">Belongs to the glycosyl hydrolase 72 family.</text>
</comment>
<dbReference type="InterPro" id="IPR017853">
    <property type="entry name" value="GH"/>
</dbReference>
<evidence type="ECO:0000313" key="13">
    <source>
        <dbReference type="EMBL" id="KAH7060374.1"/>
    </source>
</evidence>
<reference evidence="13 14" key="1">
    <citation type="journal article" date="2021" name="Nat. Commun.">
        <title>Genetic determinants of endophytism in the Arabidopsis root mycobiome.</title>
        <authorList>
            <person name="Mesny F."/>
            <person name="Miyauchi S."/>
            <person name="Thiergart T."/>
            <person name="Pickel B."/>
            <person name="Atanasova L."/>
            <person name="Karlsson M."/>
            <person name="Huettel B."/>
            <person name="Barry K.W."/>
            <person name="Haridas S."/>
            <person name="Chen C."/>
            <person name="Bauer D."/>
            <person name="Andreopoulos W."/>
            <person name="Pangilinan J."/>
            <person name="LaButti K."/>
            <person name="Riley R."/>
            <person name="Lipzen A."/>
            <person name="Clum A."/>
            <person name="Drula E."/>
            <person name="Henrissat B."/>
            <person name="Kohler A."/>
            <person name="Grigoriev I.V."/>
            <person name="Martin F.M."/>
            <person name="Hacquard S."/>
        </authorList>
    </citation>
    <scope>NUCLEOTIDE SEQUENCE [LARGE SCALE GENOMIC DNA]</scope>
    <source>
        <strain evidence="13 14">MPI-SDFR-AT-0080</strain>
    </source>
</reference>
<comment type="subcellular location">
    <subcellularLocation>
        <location evidence="1 9">Cell membrane</location>
        <topology evidence="1 9">Lipid-anchor</topology>
        <topology evidence="1 9">GPI-anchor</topology>
    </subcellularLocation>
</comment>
<evidence type="ECO:0000256" key="10">
    <source>
        <dbReference type="SAM" id="MobiDB-lite"/>
    </source>
</evidence>
<evidence type="ECO:0000256" key="7">
    <source>
        <dbReference type="ARBA" id="ARBA00023180"/>
    </source>
</evidence>
<dbReference type="Proteomes" id="UP000774617">
    <property type="component" value="Unassembled WGS sequence"/>
</dbReference>
<dbReference type="Gene3D" id="1.20.58.1040">
    <property type="match status" value="1"/>
</dbReference>
<dbReference type="EC" id="2.4.1.-" evidence="9"/>
<keyword evidence="3 9" id="KW-0336">GPI-anchor</keyword>
<feature type="chain" id="PRO_5044974443" description="1,3-beta-glucanosyltransferase" evidence="9">
    <location>
        <begin position="26"/>
        <end position="637"/>
    </location>
</feature>
<comment type="function">
    <text evidence="9">Splits internally a 1,3-beta-glucan molecule and transfers the newly generated reducing end (the donor) to the non-reducing end of another 1,3-beta-glucan molecule (the acceptor) forming a 1,3-beta linkage, resulting in the elongation of 1,3-beta-glucan chains in the cell wall.</text>
</comment>
<dbReference type="Pfam" id="PF03198">
    <property type="entry name" value="Glyco_hydro_72"/>
    <property type="match status" value="1"/>
</dbReference>
<organism evidence="13 14">
    <name type="scientific">Macrophomina phaseolina</name>
    <dbReference type="NCBI Taxonomy" id="35725"/>
    <lineage>
        <taxon>Eukaryota</taxon>
        <taxon>Fungi</taxon>
        <taxon>Dikarya</taxon>
        <taxon>Ascomycota</taxon>
        <taxon>Pezizomycotina</taxon>
        <taxon>Dothideomycetes</taxon>
        <taxon>Dothideomycetes incertae sedis</taxon>
        <taxon>Botryosphaeriales</taxon>
        <taxon>Botryosphaeriaceae</taxon>
        <taxon>Macrophomina</taxon>
    </lineage>
</organism>
<evidence type="ECO:0000256" key="6">
    <source>
        <dbReference type="ARBA" id="ARBA00023157"/>
    </source>
</evidence>